<dbReference type="RefSeq" id="WP_249699441.1">
    <property type="nucleotide sequence ID" value="NZ_JAMFLX010000011.1"/>
</dbReference>
<name>A0ABT0PGX7_9GAMM</name>
<dbReference type="EMBL" id="JAMFLX010000011">
    <property type="protein sequence ID" value="MCL6270266.1"/>
    <property type="molecule type" value="Genomic_DNA"/>
</dbReference>
<protein>
    <submittedName>
        <fullName evidence="2">DUF6362 family protein</fullName>
    </submittedName>
</protein>
<keyword evidence="3" id="KW-1185">Reference proteome</keyword>
<organism evidence="2 3">
    <name type="scientific">Parendozoicomonas callyspongiae</name>
    <dbReference type="NCBI Taxonomy" id="2942213"/>
    <lineage>
        <taxon>Bacteria</taxon>
        <taxon>Pseudomonadati</taxon>
        <taxon>Pseudomonadota</taxon>
        <taxon>Gammaproteobacteria</taxon>
        <taxon>Oceanospirillales</taxon>
        <taxon>Endozoicomonadaceae</taxon>
        <taxon>Parendozoicomonas</taxon>
    </lineage>
</organism>
<dbReference type="Gene3D" id="1.10.10.10">
    <property type="entry name" value="Winged helix-like DNA-binding domain superfamily/Winged helix DNA-binding domain"/>
    <property type="match status" value="1"/>
</dbReference>
<dbReference type="InterPro" id="IPR036388">
    <property type="entry name" value="WH-like_DNA-bd_sf"/>
</dbReference>
<evidence type="ECO:0000313" key="2">
    <source>
        <dbReference type="EMBL" id="MCL6270266.1"/>
    </source>
</evidence>
<dbReference type="Pfam" id="PF19889">
    <property type="entry name" value="DUF6362"/>
    <property type="match status" value="1"/>
</dbReference>
<feature type="domain" description="DUF6362" evidence="1">
    <location>
        <begin position="20"/>
        <end position="117"/>
    </location>
</feature>
<comment type="caution">
    <text evidence="2">The sequence shown here is derived from an EMBL/GenBank/DDBJ whole genome shotgun (WGS) entry which is preliminary data.</text>
</comment>
<dbReference type="InterPro" id="IPR045942">
    <property type="entry name" value="DUF6362"/>
</dbReference>
<evidence type="ECO:0000259" key="1">
    <source>
        <dbReference type="Pfam" id="PF19889"/>
    </source>
</evidence>
<dbReference type="Proteomes" id="UP001203338">
    <property type="component" value="Unassembled WGS sequence"/>
</dbReference>
<dbReference type="InterPro" id="IPR013324">
    <property type="entry name" value="RNA_pol_sigma_r3/r4-like"/>
</dbReference>
<proteinExistence type="predicted"/>
<dbReference type="SUPFAM" id="SSF88659">
    <property type="entry name" value="Sigma3 and sigma4 domains of RNA polymerase sigma factors"/>
    <property type="match status" value="1"/>
</dbReference>
<accession>A0ABT0PGX7</accession>
<reference evidence="2 3" key="1">
    <citation type="submission" date="2022-05" db="EMBL/GenBank/DDBJ databases">
        <authorList>
            <person name="Park J.-S."/>
        </authorList>
    </citation>
    <scope>NUCLEOTIDE SEQUENCE [LARGE SCALE GENOMIC DNA]</scope>
    <source>
        <strain evidence="2 3">2012CJ34-2</strain>
    </source>
</reference>
<sequence>MNTEIKYLEQRYREAWLTARRLSSGIQLGHGSGWPEMVFDKREQLRRAEREVLSVKPTAEQEDRLMECIRWLAPLLVVDRKLIWLRASGLTWREIANRTGVPRSSIHRFWHKALLHVQLQKTGRK</sequence>
<gene>
    <name evidence="2" type="ORF">M3P05_10065</name>
</gene>
<evidence type="ECO:0000313" key="3">
    <source>
        <dbReference type="Proteomes" id="UP001203338"/>
    </source>
</evidence>